<protein>
    <submittedName>
        <fullName evidence="1">Uncharacterized protein</fullName>
    </submittedName>
</protein>
<sequence>MDSGSPLIYTENNTDYIIGLSSYYKLNLDKVEICGGNVLSAFTSILDLDLEWVQKGIAEFDEYCHPLPMGFPPTKASQVRLTVPGNV</sequence>
<dbReference type="Proteomes" id="UP000708208">
    <property type="component" value="Unassembled WGS sequence"/>
</dbReference>
<keyword evidence="2" id="KW-1185">Reference proteome</keyword>
<evidence type="ECO:0000313" key="1">
    <source>
        <dbReference type="EMBL" id="CAG7822772.1"/>
    </source>
</evidence>
<name>A0A8J2KZ80_9HEXA</name>
<dbReference type="EMBL" id="CAJVCH010527402">
    <property type="protein sequence ID" value="CAG7822772.1"/>
    <property type="molecule type" value="Genomic_DNA"/>
</dbReference>
<comment type="caution">
    <text evidence="1">The sequence shown here is derived from an EMBL/GenBank/DDBJ whole genome shotgun (WGS) entry which is preliminary data.</text>
</comment>
<accession>A0A8J2KZ80</accession>
<reference evidence="1" key="1">
    <citation type="submission" date="2021-06" db="EMBL/GenBank/DDBJ databases">
        <authorList>
            <person name="Hodson N. C."/>
            <person name="Mongue J. A."/>
            <person name="Jaron S. K."/>
        </authorList>
    </citation>
    <scope>NUCLEOTIDE SEQUENCE</scope>
</reference>
<organism evidence="1 2">
    <name type="scientific">Allacma fusca</name>
    <dbReference type="NCBI Taxonomy" id="39272"/>
    <lineage>
        <taxon>Eukaryota</taxon>
        <taxon>Metazoa</taxon>
        <taxon>Ecdysozoa</taxon>
        <taxon>Arthropoda</taxon>
        <taxon>Hexapoda</taxon>
        <taxon>Collembola</taxon>
        <taxon>Symphypleona</taxon>
        <taxon>Sminthuridae</taxon>
        <taxon>Allacma</taxon>
    </lineage>
</organism>
<dbReference type="OrthoDB" id="6380398at2759"/>
<proteinExistence type="predicted"/>
<dbReference type="AlphaFoldDB" id="A0A8J2KZ80"/>
<gene>
    <name evidence="1" type="ORF">AFUS01_LOCUS33025</name>
</gene>
<evidence type="ECO:0000313" key="2">
    <source>
        <dbReference type="Proteomes" id="UP000708208"/>
    </source>
</evidence>